<reference evidence="1 2" key="1">
    <citation type="submission" date="2018-03" db="EMBL/GenBank/DDBJ databases">
        <title>Genome sequence of Paenibacillus elgii strain AC13 an antimicrobial compound producing bacteria.</title>
        <authorList>
            <person name="Kurokawa A.S."/>
            <person name="Araujo J.F."/>
            <person name="Costa R.A."/>
            <person name="Ortega D.B."/>
            <person name="Pires A.S."/>
            <person name="Pappas G.J.Jr."/>
            <person name="Franco O.L."/>
            <person name="Barreto C."/>
            <person name="Magalhaes B.S."/>
            <person name="Kruger R.H."/>
        </authorList>
    </citation>
    <scope>NUCLEOTIDE SEQUENCE [LARGE SCALE GENOMIC DNA]</scope>
    <source>
        <strain evidence="1 2">AC13</strain>
    </source>
</reference>
<protein>
    <submittedName>
        <fullName evidence="1">Uncharacterized protein</fullName>
    </submittedName>
</protein>
<organism evidence="1 2">
    <name type="scientific">Paenibacillus elgii</name>
    <dbReference type="NCBI Taxonomy" id="189691"/>
    <lineage>
        <taxon>Bacteria</taxon>
        <taxon>Bacillati</taxon>
        <taxon>Bacillota</taxon>
        <taxon>Bacilli</taxon>
        <taxon>Bacillales</taxon>
        <taxon>Paenibacillaceae</taxon>
        <taxon>Paenibacillus</taxon>
    </lineage>
</organism>
<accession>A0A2T6FZJ0</accession>
<name>A0A2T6FZJ0_9BACL</name>
<comment type="caution">
    <text evidence="1">The sequence shown here is derived from an EMBL/GenBank/DDBJ whole genome shotgun (WGS) entry which is preliminary data.</text>
</comment>
<gene>
    <name evidence="1" type="ORF">C8Z91_20755</name>
</gene>
<dbReference type="RefSeq" id="WP_108533019.1">
    <property type="nucleotide sequence ID" value="NZ_PYHP01000054.1"/>
</dbReference>
<evidence type="ECO:0000313" key="2">
    <source>
        <dbReference type="Proteomes" id="UP000244184"/>
    </source>
</evidence>
<dbReference type="EMBL" id="PYHP01000054">
    <property type="protein sequence ID" value="PUA37339.1"/>
    <property type="molecule type" value="Genomic_DNA"/>
</dbReference>
<evidence type="ECO:0000313" key="1">
    <source>
        <dbReference type="EMBL" id="PUA37339.1"/>
    </source>
</evidence>
<dbReference type="Proteomes" id="UP000244184">
    <property type="component" value="Unassembled WGS sequence"/>
</dbReference>
<sequence length="181" mass="20675">MVKLQIPEGYVLRNRYNQKQNHRDVQVFRYEKASGENNGLGGEHYSYVVDNSNDKLIGFTWMDQSICTGVLPSKEETASAAKAFLDKVEPGLFEKLQNLWIDKHDEIIAVKDDTGRSLTITVSGMKYKCYLKEQDDYAWVIVGPGGKIITFEQGILWNNGRVTEKWLHDSWLKNNCPSGQI</sequence>
<proteinExistence type="predicted"/>
<dbReference type="AlphaFoldDB" id="A0A2T6FZJ0"/>